<dbReference type="InterPro" id="IPR050185">
    <property type="entry name" value="Ub_carboxyl-term_hydrolase"/>
</dbReference>
<accession>A0A815DJ71</accession>
<dbReference type="PROSITE" id="PS00973">
    <property type="entry name" value="USP_2"/>
    <property type="match status" value="1"/>
</dbReference>
<gene>
    <name evidence="4" type="ORF">EDS130_LOCUS30450</name>
</gene>
<dbReference type="Proteomes" id="UP000663852">
    <property type="component" value="Unassembled WGS sequence"/>
</dbReference>
<comment type="catalytic activity">
    <reaction evidence="1 2">
        <text>Thiol-dependent hydrolysis of ester, thioester, amide, peptide and isopeptide bonds formed by the C-terminal Gly of ubiquitin (a 76-residue protein attached to proteins as an intracellular targeting signal).</text>
        <dbReference type="EC" id="3.4.19.12"/>
    </reaction>
</comment>
<proteinExistence type="inferred from homology"/>
<dbReference type="PROSITE" id="PS50235">
    <property type="entry name" value="USP_3"/>
    <property type="match status" value="1"/>
</dbReference>
<dbReference type="PROSITE" id="PS00972">
    <property type="entry name" value="USP_1"/>
    <property type="match status" value="1"/>
</dbReference>
<dbReference type="GO" id="GO:0016579">
    <property type="term" value="P:protein deubiquitination"/>
    <property type="evidence" value="ECO:0007669"/>
    <property type="project" value="InterPro"/>
</dbReference>
<dbReference type="GO" id="GO:0004843">
    <property type="term" value="F:cysteine-type deubiquitinase activity"/>
    <property type="evidence" value="ECO:0007669"/>
    <property type="project" value="UniProtKB-UniRule"/>
</dbReference>
<evidence type="ECO:0000313" key="4">
    <source>
        <dbReference type="EMBL" id="CAF1298062.1"/>
    </source>
</evidence>
<dbReference type="InterPro" id="IPR018200">
    <property type="entry name" value="USP_CS"/>
</dbReference>
<reference evidence="4" key="1">
    <citation type="submission" date="2021-02" db="EMBL/GenBank/DDBJ databases">
        <authorList>
            <person name="Nowell W R."/>
        </authorList>
    </citation>
    <scope>NUCLEOTIDE SEQUENCE</scope>
</reference>
<dbReference type="AlphaFoldDB" id="A0A815DJ71"/>
<organism evidence="4 5">
    <name type="scientific">Adineta ricciae</name>
    <name type="common">Rotifer</name>
    <dbReference type="NCBI Taxonomy" id="249248"/>
    <lineage>
        <taxon>Eukaryota</taxon>
        <taxon>Metazoa</taxon>
        <taxon>Spiralia</taxon>
        <taxon>Gnathifera</taxon>
        <taxon>Rotifera</taxon>
        <taxon>Eurotatoria</taxon>
        <taxon>Bdelloidea</taxon>
        <taxon>Adinetida</taxon>
        <taxon>Adinetidae</taxon>
        <taxon>Adineta</taxon>
    </lineage>
</organism>
<keyword evidence="2" id="KW-0378">Hydrolase</keyword>
<dbReference type="GO" id="GO:0006508">
    <property type="term" value="P:proteolysis"/>
    <property type="evidence" value="ECO:0007669"/>
    <property type="project" value="UniProtKB-KW"/>
</dbReference>
<dbReference type="InterPro" id="IPR001394">
    <property type="entry name" value="Peptidase_C19_UCH"/>
</dbReference>
<keyword evidence="2" id="KW-0833">Ubl conjugation pathway</keyword>
<dbReference type="CDD" id="cd02257">
    <property type="entry name" value="Peptidase_C19"/>
    <property type="match status" value="1"/>
</dbReference>
<evidence type="ECO:0000256" key="1">
    <source>
        <dbReference type="ARBA" id="ARBA00000707"/>
    </source>
</evidence>
<keyword evidence="2" id="KW-0788">Thiol protease</keyword>
<dbReference type="SUPFAM" id="SSF54001">
    <property type="entry name" value="Cysteine proteinases"/>
    <property type="match status" value="1"/>
</dbReference>
<dbReference type="EC" id="3.4.19.12" evidence="2"/>
<comment type="caution">
    <text evidence="4">The sequence shown here is derived from an EMBL/GenBank/DDBJ whole genome shotgun (WGS) entry which is preliminary data.</text>
</comment>
<feature type="domain" description="USP" evidence="3">
    <location>
        <begin position="166"/>
        <end position="484"/>
    </location>
</feature>
<keyword evidence="2" id="KW-0645">Protease</keyword>
<evidence type="ECO:0000313" key="5">
    <source>
        <dbReference type="Proteomes" id="UP000663852"/>
    </source>
</evidence>
<dbReference type="PANTHER" id="PTHR21646">
    <property type="entry name" value="UBIQUITIN CARBOXYL-TERMINAL HYDROLASE"/>
    <property type="match status" value="1"/>
</dbReference>
<dbReference type="InterPro" id="IPR038765">
    <property type="entry name" value="Papain-like_cys_pep_sf"/>
</dbReference>
<comment type="similarity">
    <text evidence="2">Belongs to the peptidase C19 family.</text>
</comment>
<name>A0A815DJ71_ADIRI</name>
<protein>
    <recommendedName>
        <fullName evidence="2">Ubiquitin carboxyl-terminal hydrolase</fullName>
        <ecNumber evidence="2">3.4.19.12</ecNumber>
    </recommendedName>
</protein>
<dbReference type="OrthoDB" id="10051226at2759"/>
<dbReference type="Gene3D" id="3.90.70.10">
    <property type="entry name" value="Cysteine proteinases"/>
    <property type="match status" value="1"/>
</dbReference>
<dbReference type="InterPro" id="IPR028889">
    <property type="entry name" value="USP"/>
</dbReference>
<evidence type="ECO:0000259" key="3">
    <source>
        <dbReference type="PROSITE" id="PS50235"/>
    </source>
</evidence>
<sequence>MFVGKNPTRQHFLSGVSRASVSRYASISCSRILDNSKIYQKSELSLGEHSIFRGLKNTNMADAIRNAMTGIFDTRMCTTSNCISPSVTRVDFRTYRLPSGIHEPKVHRTAAAPASGSNASSQFVSSVTQLPGSVNMPETTPLLSENVKRMIESIQCYQERQESGGCGLVNFANSCYINSALQCLCHIRSFTDIILSIQEKYQRHLTPISSAYAQLLTKMKSLPRSSTTAYELKACLSSVNQRFSTADQQDSHEFLTTLIEAMHDELMDNYQDGSIDDLMHGTIRSVVKCNECLDESYTDQSFLSLPISVHQSETTTSLSGMYQQFAGFLSAFIGRSISLDDCFERLFSVEQLNEGAHWFCSKCQKLTKVTKTFHLEHVPRVLILQLKRFSNDLTDDTKVKTKVSFKHQLDLQKFMNRCELAQSWLYTLVAVVVHEGTLTSGHYTAFARHLDNECWHHFNDEDVSPASSKKVLTSDAYILVYERR</sequence>
<dbReference type="EMBL" id="CAJNOJ010000214">
    <property type="protein sequence ID" value="CAF1298062.1"/>
    <property type="molecule type" value="Genomic_DNA"/>
</dbReference>
<dbReference type="Pfam" id="PF00443">
    <property type="entry name" value="UCH"/>
    <property type="match status" value="1"/>
</dbReference>
<evidence type="ECO:0000256" key="2">
    <source>
        <dbReference type="RuleBase" id="RU366025"/>
    </source>
</evidence>